<dbReference type="SUPFAM" id="SSF50475">
    <property type="entry name" value="FMN-binding split barrel"/>
    <property type="match status" value="1"/>
</dbReference>
<accession>A0ABT4USG3</accession>
<keyword evidence="2" id="KW-1185">Reference proteome</keyword>
<dbReference type="Gene3D" id="2.30.110.10">
    <property type="entry name" value="Electron Transport, Fmn-binding Protein, Chain A"/>
    <property type="match status" value="1"/>
</dbReference>
<gene>
    <name evidence="1" type="ORF">OU415_01135</name>
</gene>
<organism evidence="1 2">
    <name type="scientific">Saccharopolyspora oryzae</name>
    <dbReference type="NCBI Taxonomy" id="2997343"/>
    <lineage>
        <taxon>Bacteria</taxon>
        <taxon>Bacillati</taxon>
        <taxon>Actinomycetota</taxon>
        <taxon>Actinomycetes</taxon>
        <taxon>Pseudonocardiales</taxon>
        <taxon>Pseudonocardiaceae</taxon>
        <taxon>Saccharopolyspora</taxon>
    </lineage>
</organism>
<dbReference type="Pfam" id="PF04075">
    <property type="entry name" value="F420H2_quin_red"/>
    <property type="match status" value="1"/>
</dbReference>
<dbReference type="NCBIfam" id="TIGR00026">
    <property type="entry name" value="hi_GC_TIGR00026"/>
    <property type="match status" value="1"/>
</dbReference>
<dbReference type="EMBL" id="JAQGLA010000001">
    <property type="protein sequence ID" value="MDA3624017.1"/>
    <property type="molecule type" value="Genomic_DNA"/>
</dbReference>
<dbReference type="InterPro" id="IPR012349">
    <property type="entry name" value="Split_barrel_FMN-bd"/>
</dbReference>
<reference evidence="1 2" key="1">
    <citation type="submission" date="2022-11" db="EMBL/GenBank/DDBJ databases">
        <title>Draft genome sequence of Saccharopolyspora sp. WRP15-2 isolated from rhizosphere soils of wild rice in Thailand.</title>
        <authorList>
            <person name="Duangmal K."/>
            <person name="Kammanee S."/>
            <person name="Muangham S."/>
        </authorList>
    </citation>
    <scope>NUCLEOTIDE SEQUENCE [LARGE SCALE GENOMIC DNA]</scope>
    <source>
        <strain evidence="1 2">WRP15-2</strain>
    </source>
</reference>
<dbReference type="RefSeq" id="WP_270946585.1">
    <property type="nucleotide sequence ID" value="NZ_JAQGLA010000001.1"/>
</dbReference>
<evidence type="ECO:0000313" key="2">
    <source>
        <dbReference type="Proteomes" id="UP001210380"/>
    </source>
</evidence>
<protein>
    <submittedName>
        <fullName evidence="1">Nitroreductase/quinone reductase family protein</fullName>
    </submittedName>
</protein>
<dbReference type="Proteomes" id="UP001210380">
    <property type="component" value="Unassembled WGS sequence"/>
</dbReference>
<comment type="caution">
    <text evidence="1">The sequence shown here is derived from an EMBL/GenBank/DDBJ whole genome shotgun (WGS) entry which is preliminary data.</text>
</comment>
<proteinExistence type="predicted"/>
<dbReference type="InterPro" id="IPR004378">
    <property type="entry name" value="F420H2_quin_Rdtase"/>
</dbReference>
<name>A0ABT4USG3_9PSEU</name>
<sequence>MSERKRRLVNVLHRHLANPVMRRVVGRMPGQALLETTGRKSGLARTTPIGGALTGDTFWLVSDHGKSSNYVRNIEADPRVRLQHNGIWRSGTAVLLPEDDARRRLRELPRLNSTMVRLLGTNLMTVRIDLDPPP</sequence>
<evidence type="ECO:0000313" key="1">
    <source>
        <dbReference type="EMBL" id="MDA3624017.1"/>
    </source>
</evidence>